<feature type="domain" description="Diacylglycerol glucosyltransferase N-terminal" evidence="7">
    <location>
        <begin position="195"/>
        <end position="366"/>
    </location>
</feature>
<dbReference type="PANTHER" id="PTHR43025">
    <property type="entry name" value="MONOGALACTOSYLDIACYLGLYCEROL SYNTHASE"/>
    <property type="match status" value="1"/>
</dbReference>
<dbReference type="SUPFAM" id="SSF53756">
    <property type="entry name" value="UDP-Glycosyltransferase/glycogen phosphorylase"/>
    <property type="match status" value="1"/>
</dbReference>
<dbReference type="GO" id="GO:0031969">
    <property type="term" value="C:chloroplast membrane"/>
    <property type="evidence" value="ECO:0007669"/>
    <property type="project" value="UniProtKB-SubCell"/>
</dbReference>
<evidence type="ECO:0000256" key="3">
    <source>
        <dbReference type="ARBA" id="ARBA00022676"/>
    </source>
</evidence>
<name>A0A1D1ZXQ4_AUXPR</name>
<evidence type="ECO:0000256" key="1">
    <source>
        <dbReference type="ARBA" id="ARBA00006962"/>
    </source>
</evidence>
<reference evidence="8" key="1">
    <citation type="submission" date="2015-08" db="EMBL/GenBank/DDBJ databases">
        <authorList>
            <person name="Babu N.S."/>
            <person name="Beckwith C.J."/>
            <person name="Beseler K.G."/>
            <person name="Brison A."/>
            <person name="Carone J.V."/>
            <person name="Caskin T.P."/>
            <person name="Diamond M."/>
            <person name="Durham M.E."/>
            <person name="Foxe J.M."/>
            <person name="Go M."/>
            <person name="Henderson B.A."/>
            <person name="Jones I.B."/>
            <person name="McGettigan J.A."/>
            <person name="Micheletti S.J."/>
            <person name="Nasrallah M.E."/>
            <person name="Ortiz D."/>
            <person name="Piller C.R."/>
            <person name="Privatt S.R."/>
            <person name="Schneider S.L."/>
            <person name="Sharp S."/>
            <person name="Smith T.C."/>
            <person name="Stanton J.D."/>
            <person name="Ullery H.E."/>
            <person name="Wilson R.J."/>
            <person name="Serrano M.G."/>
            <person name="Buck G."/>
            <person name="Lee V."/>
            <person name="Wang Y."/>
            <person name="Carvalho R."/>
            <person name="Voegtly L."/>
            <person name="Shi R."/>
            <person name="Duckworth R."/>
            <person name="Johnson A."/>
            <person name="Loviza R."/>
            <person name="Walstead R."/>
            <person name="Shah Z."/>
            <person name="Kiflezghi M."/>
            <person name="Wade K."/>
            <person name="Ball S.L."/>
            <person name="Bradley K.W."/>
            <person name="Asai D.J."/>
            <person name="Bowman C.A."/>
            <person name="Russell D.A."/>
            <person name="Pope W.H."/>
            <person name="Jacobs-Sera D."/>
            <person name="Hendrix R.W."/>
            <person name="Hatfull G.F."/>
        </authorList>
    </citation>
    <scope>NUCLEOTIDE SEQUENCE</scope>
</reference>
<proteinExistence type="inferred from homology"/>
<dbReference type="GO" id="GO:0046509">
    <property type="term" value="F:1,2-diacylglycerol 3-beta-galactosyltransferase activity"/>
    <property type="evidence" value="ECO:0007669"/>
    <property type="project" value="UniProtKB-EC"/>
</dbReference>
<feature type="domain" description="Glycosyl transferase family 28 C-terminal" evidence="6">
    <location>
        <begin position="393"/>
        <end position="487"/>
    </location>
</feature>
<dbReference type="Gene3D" id="3.40.50.2000">
    <property type="entry name" value="Glycogen Phosphorylase B"/>
    <property type="match status" value="1"/>
</dbReference>
<feature type="non-terminal residue" evidence="8">
    <location>
        <position position="1"/>
    </location>
</feature>
<dbReference type="AlphaFoldDB" id="A0A1D1ZXQ4"/>
<dbReference type="Pfam" id="PF06925">
    <property type="entry name" value="MGDG_synth"/>
    <property type="match status" value="1"/>
</dbReference>
<protein>
    <recommendedName>
        <fullName evidence="2">monogalactosyldiacylglycerol synthase</fullName>
        <ecNumber evidence="2">2.4.1.46</ecNumber>
    </recommendedName>
</protein>
<dbReference type="PANTHER" id="PTHR43025:SF3">
    <property type="entry name" value="MONOGALACTOSYLDIACYLGLYCEROL SYNTHASE 1, CHLOROPLASTIC"/>
    <property type="match status" value="1"/>
</dbReference>
<organism evidence="8">
    <name type="scientific">Auxenochlorella protothecoides</name>
    <name type="common">Green microalga</name>
    <name type="synonym">Chlorella protothecoides</name>
    <dbReference type="NCBI Taxonomy" id="3075"/>
    <lineage>
        <taxon>Eukaryota</taxon>
        <taxon>Viridiplantae</taxon>
        <taxon>Chlorophyta</taxon>
        <taxon>core chlorophytes</taxon>
        <taxon>Trebouxiophyceae</taxon>
        <taxon>Chlorellales</taxon>
        <taxon>Chlorellaceae</taxon>
        <taxon>Auxenochlorella</taxon>
    </lineage>
</organism>
<keyword evidence="4" id="KW-0808">Transferase</keyword>
<keyword evidence="3" id="KW-0328">Glycosyltransferase</keyword>
<dbReference type="InterPro" id="IPR050519">
    <property type="entry name" value="Glycosyltransf_28_UgtP"/>
</dbReference>
<evidence type="ECO:0000256" key="4">
    <source>
        <dbReference type="ARBA" id="ARBA00022679"/>
    </source>
</evidence>
<evidence type="ECO:0000259" key="7">
    <source>
        <dbReference type="Pfam" id="PF06925"/>
    </source>
</evidence>
<evidence type="ECO:0000313" key="8">
    <source>
        <dbReference type="EMBL" id="JAT71724.1"/>
    </source>
</evidence>
<evidence type="ECO:0000259" key="6">
    <source>
        <dbReference type="Pfam" id="PF04101"/>
    </source>
</evidence>
<dbReference type="GO" id="GO:0009247">
    <property type="term" value="P:glycolipid biosynthetic process"/>
    <property type="evidence" value="ECO:0007669"/>
    <property type="project" value="InterPro"/>
</dbReference>
<dbReference type="EC" id="2.4.1.46" evidence="2"/>
<comment type="similarity">
    <text evidence="1">Belongs to the glycosyltransferase 28 family.</text>
</comment>
<sequence>PDHSSNKNLSTIYSDRPHSCSAGGPSPNALLVTLLPACSADAMEGPQPPGMLPCASPIPIASLNQCIAHTRGVEPRASLGLKPWDWQFWVPTRGPPRPCRGPEAQGVGPAGGGRDLLGPPASTSERGDVFFQGKPHLPNLSMGGGSGQGIGYSSFFLIQAPRLWPFSWWSPPKKLRTEEEKKRILILMSDTGGGHRASAQALKAGFEELYGDAYKIDVLDIWTDYTPWPCNRLPKTYSFLVKYPFLWRLGFLTSQPRFVHVPVTTATAAFVGPQVSRAFDETRPDLVVSVHPLMQIVPVRVLRQRIRNGLQKAINFATVVTDLTRCHNTWYYHRVDRCFVATEASKRQALDMGLKEDQIRLYGLPIRPAFSRKYPPKEKLRKSLQMDPRKPAILLVGGGEGMGPVERTVEALSKVLDVEFQLVVVCGRNQKLVERLKRREYPAGMQVHVKGFVDNMPEFMFASDIMITKAGPGTISEALICGLPMILNAYIPCQEEANIPYVVENEVGLFERNPHKVALIVKGWLGDQAGQLRAMAQRCRKLGQPDALFNIVRELSSMVAA</sequence>
<accession>A0A1D1ZXQ4</accession>
<dbReference type="InterPro" id="IPR007235">
    <property type="entry name" value="Glyco_trans_28_C"/>
</dbReference>
<dbReference type="EMBL" id="GDKF01006898">
    <property type="protein sequence ID" value="JAT71724.1"/>
    <property type="molecule type" value="Transcribed_RNA"/>
</dbReference>
<gene>
    <name evidence="8" type="ORF">g.12578</name>
</gene>
<dbReference type="Pfam" id="PF04101">
    <property type="entry name" value="Glyco_tran_28_C"/>
    <property type="match status" value="1"/>
</dbReference>
<evidence type="ECO:0000256" key="5">
    <source>
        <dbReference type="ARBA" id="ARBA00046299"/>
    </source>
</evidence>
<dbReference type="InterPro" id="IPR009695">
    <property type="entry name" value="Diacylglyc_glucosyltr_N"/>
</dbReference>
<evidence type="ECO:0000256" key="2">
    <source>
        <dbReference type="ARBA" id="ARBA00012615"/>
    </source>
</evidence>
<comment type="subcellular location">
    <subcellularLocation>
        <location evidence="5">Plastid</location>
        <location evidence="5">Chloroplast membrane</location>
    </subcellularLocation>
</comment>